<organism evidence="2">
    <name type="scientific">Bradyrhizobium septentrionale</name>
    <dbReference type="NCBI Taxonomy" id="1404411"/>
    <lineage>
        <taxon>Bacteria</taxon>
        <taxon>Pseudomonadati</taxon>
        <taxon>Pseudomonadota</taxon>
        <taxon>Alphaproteobacteria</taxon>
        <taxon>Hyphomicrobiales</taxon>
        <taxon>Nitrobacteraceae</taxon>
        <taxon>Bradyrhizobium</taxon>
    </lineage>
</organism>
<sequence>MGPAIDALELAIIERKLIHPGNPVLNWNMANAVATTDPAGNRKLDKDKARFRIDGAVSIAMLLGLRARDRGNEKPIDIAALIG</sequence>
<dbReference type="EMBL" id="JAAOLE020000001">
    <property type="protein sequence ID" value="NVI42960.1"/>
    <property type="molecule type" value="Genomic_DNA"/>
</dbReference>
<comment type="caution">
    <text evidence="2">The sequence shown here is derived from an EMBL/GenBank/DDBJ whole genome shotgun (WGS) entry which is preliminary data.</text>
</comment>
<evidence type="ECO:0000313" key="2">
    <source>
        <dbReference type="EMBL" id="NVI42960.1"/>
    </source>
</evidence>
<dbReference type="InterPro" id="IPR005021">
    <property type="entry name" value="Terminase_largesu-like"/>
</dbReference>
<feature type="domain" description="Terminase large subunit-like endonuclease" evidence="1">
    <location>
        <begin position="4"/>
        <end position="64"/>
    </location>
</feature>
<protein>
    <recommendedName>
        <fullName evidence="1">Terminase large subunit-like endonuclease domain-containing protein</fullName>
    </recommendedName>
</protein>
<dbReference type="AlphaFoldDB" id="A0A973ZZE8"/>
<reference evidence="2" key="1">
    <citation type="submission" date="2020-06" db="EMBL/GenBank/DDBJ databases">
        <title>Whole Genome Sequence of Bradyrhizobium sp. Strain 1S1.</title>
        <authorList>
            <person name="Bromfield E.S.P."/>
            <person name="Cloutier S."/>
        </authorList>
    </citation>
    <scope>NUCLEOTIDE SEQUENCE [LARGE SCALE GENOMIC DNA]</scope>
    <source>
        <strain evidence="2">1S1</strain>
    </source>
</reference>
<dbReference type="PANTHER" id="PTHR41287">
    <property type="match status" value="1"/>
</dbReference>
<dbReference type="Pfam" id="PF20441">
    <property type="entry name" value="TerL_nuclease"/>
    <property type="match status" value="1"/>
</dbReference>
<dbReference type="GO" id="GO:0004519">
    <property type="term" value="F:endonuclease activity"/>
    <property type="evidence" value="ECO:0007669"/>
    <property type="project" value="InterPro"/>
</dbReference>
<dbReference type="PANTHER" id="PTHR41287:SF1">
    <property type="entry name" value="PROTEIN YMFN"/>
    <property type="match status" value="1"/>
</dbReference>
<dbReference type="InterPro" id="IPR046462">
    <property type="entry name" value="TerL_nuclease"/>
</dbReference>
<evidence type="ECO:0000259" key="1">
    <source>
        <dbReference type="Pfam" id="PF20441"/>
    </source>
</evidence>
<name>A0A973ZZE8_9BRAD</name>
<gene>
    <name evidence="2" type="ORF">HAP48_007795</name>
</gene>
<accession>A0A973ZZE8</accession>
<proteinExistence type="predicted"/>
<dbReference type="RefSeq" id="WP_166209466.1">
    <property type="nucleotide sequence ID" value="NZ_CP088285.1"/>
</dbReference>